<dbReference type="AlphaFoldDB" id="A0A3A6Q364"/>
<evidence type="ECO:0000256" key="2">
    <source>
        <dbReference type="SAM" id="Phobius"/>
    </source>
</evidence>
<organism evidence="3 4">
    <name type="scientific">Halonotius aquaticus</name>
    <dbReference type="NCBI Taxonomy" id="2216978"/>
    <lineage>
        <taxon>Archaea</taxon>
        <taxon>Methanobacteriati</taxon>
        <taxon>Methanobacteriota</taxon>
        <taxon>Stenosarchaea group</taxon>
        <taxon>Halobacteria</taxon>
        <taxon>Halobacteriales</taxon>
        <taxon>Haloferacaceae</taxon>
        <taxon>Halonotius</taxon>
    </lineage>
</organism>
<comment type="caution">
    <text evidence="3">The sequence shown here is derived from an EMBL/GenBank/DDBJ whole genome shotgun (WGS) entry which is preliminary data.</text>
</comment>
<sequence length="302" mass="32446">MRSVASDSGESTITTADEQPADRHAEADSAISWETTAGNWNRLRSVGIGGLLGLGGVGCLLIGRSLPALVGEISVDVVLTLGVVLFVLTPFIIHARDWAAEEVDPDTHQLRQQLEWSSVRLGWVGCGAAIGGGVLWVFTGIQERLYAIQLTVVFASLLVQNNRGTTTTVDPEAGVIEREQPNRTKRRSLDNTVKIRRGELFGRSLFVFANRGKQWYKGPHLLAVPAAVAPEVAPRLRRMAAENGTPDRIDRSERLIIGGVGASMLLMGPLLYILLGEGALLAIAVGPSAIVAHFALMHAHRA</sequence>
<keyword evidence="2" id="KW-0472">Membrane</keyword>
<evidence type="ECO:0000256" key="1">
    <source>
        <dbReference type="SAM" id="MobiDB-lite"/>
    </source>
</evidence>
<feature type="transmembrane region" description="Helical" evidence="2">
    <location>
        <begin position="121"/>
        <end position="141"/>
    </location>
</feature>
<keyword evidence="2" id="KW-0812">Transmembrane</keyword>
<dbReference type="Proteomes" id="UP000276588">
    <property type="component" value="Unassembled WGS sequence"/>
</dbReference>
<evidence type="ECO:0000313" key="3">
    <source>
        <dbReference type="EMBL" id="RJX43662.1"/>
    </source>
</evidence>
<keyword evidence="4" id="KW-1185">Reference proteome</keyword>
<proteinExistence type="predicted"/>
<accession>A0A3A6Q364</accession>
<feature type="transmembrane region" description="Helical" evidence="2">
    <location>
        <begin position="75"/>
        <end position="93"/>
    </location>
</feature>
<feature type="transmembrane region" description="Helical" evidence="2">
    <location>
        <begin position="43"/>
        <end position="63"/>
    </location>
</feature>
<protein>
    <submittedName>
        <fullName evidence="3">Uncharacterized protein</fullName>
    </submittedName>
</protein>
<feature type="region of interest" description="Disordered" evidence="1">
    <location>
        <begin position="1"/>
        <end position="27"/>
    </location>
</feature>
<reference evidence="3 4" key="1">
    <citation type="submission" date="2018-06" db="EMBL/GenBank/DDBJ databases">
        <title>Halonotius sp. F13-13 a new haloarchaeeon isolated from a solar saltern from Isla Cristina, Huelva, Spain.</title>
        <authorList>
            <person name="Duran-Viseras A."/>
            <person name="Sanchez-Porro C."/>
            <person name="Ventosa A."/>
        </authorList>
    </citation>
    <scope>NUCLEOTIDE SEQUENCE [LARGE SCALE GENOMIC DNA]</scope>
    <source>
        <strain evidence="3 4">F13-13</strain>
    </source>
</reference>
<evidence type="ECO:0000313" key="4">
    <source>
        <dbReference type="Proteomes" id="UP000276588"/>
    </source>
</evidence>
<keyword evidence="2" id="KW-1133">Transmembrane helix</keyword>
<dbReference type="EMBL" id="QKNY01000007">
    <property type="protein sequence ID" value="RJX43662.1"/>
    <property type="molecule type" value="Genomic_DNA"/>
</dbReference>
<feature type="transmembrane region" description="Helical" evidence="2">
    <location>
        <begin position="280"/>
        <end position="299"/>
    </location>
</feature>
<dbReference type="RefSeq" id="WP_120102251.1">
    <property type="nucleotide sequence ID" value="NZ_QKNY01000007.1"/>
</dbReference>
<feature type="compositionally biased region" description="Polar residues" evidence="1">
    <location>
        <begin position="1"/>
        <end position="17"/>
    </location>
</feature>
<name>A0A3A6Q364_9EURY</name>
<gene>
    <name evidence="3" type="ORF">DM826_05265</name>
</gene>